<reference evidence="4 5" key="1">
    <citation type="submission" date="2017-03" db="EMBL/GenBank/DDBJ databases">
        <title>Complete genome sequence of Candidatus 'Thiodictyon syntrophicum' sp. nov. strain Cad16T, a photolithoautotroph purple sulfur bacterium isolated from an alpine meromictic lake.</title>
        <authorList>
            <person name="Luedin S.M."/>
            <person name="Pothier J.F."/>
            <person name="Danza F."/>
            <person name="Storelli N."/>
            <person name="Wittwer M."/>
            <person name="Tonolla M."/>
        </authorList>
    </citation>
    <scope>NUCLEOTIDE SEQUENCE [LARGE SCALE GENOMIC DNA]</scope>
    <source>
        <strain evidence="4 5">Cad16T</strain>
    </source>
</reference>
<dbReference type="KEGG" id="tsy:THSYN_00150"/>
<evidence type="ECO:0000259" key="3">
    <source>
        <dbReference type="Pfam" id="PF02719"/>
    </source>
</evidence>
<dbReference type="Proteomes" id="UP000232638">
    <property type="component" value="Chromosome"/>
</dbReference>
<dbReference type="Gene3D" id="3.40.50.720">
    <property type="entry name" value="NAD(P)-binding Rossmann-like Domain"/>
    <property type="match status" value="2"/>
</dbReference>
<dbReference type="OrthoDB" id="9803111at2"/>
<accession>A0A2K8U1W9</accession>
<dbReference type="EMBL" id="CP020370">
    <property type="protein sequence ID" value="AUB79525.1"/>
    <property type="molecule type" value="Genomic_DNA"/>
</dbReference>
<gene>
    <name evidence="4" type="ORF">THSYN_00150</name>
</gene>
<feature type="transmembrane region" description="Helical" evidence="2">
    <location>
        <begin position="80"/>
        <end position="101"/>
    </location>
</feature>
<keyword evidence="2" id="KW-1133">Transmembrane helix</keyword>
<keyword evidence="5" id="KW-1185">Reference proteome</keyword>
<keyword evidence="2" id="KW-0472">Membrane</keyword>
<evidence type="ECO:0000313" key="4">
    <source>
        <dbReference type="EMBL" id="AUB79525.1"/>
    </source>
</evidence>
<feature type="domain" description="Polysaccharide biosynthesis protein CapD-like" evidence="3">
    <location>
        <begin position="286"/>
        <end position="573"/>
    </location>
</feature>
<dbReference type="PANTHER" id="PTHR43318:SF1">
    <property type="entry name" value="POLYSACCHARIDE BIOSYNTHESIS PROTEIN EPSC-RELATED"/>
    <property type="match status" value="1"/>
</dbReference>
<dbReference type="InterPro" id="IPR051203">
    <property type="entry name" value="Polysaccharide_Synthase-Rel"/>
</dbReference>
<proteinExistence type="inferred from homology"/>
<dbReference type="RefSeq" id="WP_100917346.1">
    <property type="nucleotide sequence ID" value="NZ_CP020370.1"/>
</dbReference>
<dbReference type="CDD" id="cd05237">
    <property type="entry name" value="UDP_invert_4-6DH_SDR_e"/>
    <property type="match status" value="1"/>
</dbReference>
<evidence type="ECO:0000256" key="2">
    <source>
        <dbReference type="SAM" id="Phobius"/>
    </source>
</evidence>
<protein>
    <submittedName>
        <fullName evidence="4">Polysaccharide biosynthesis protein</fullName>
    </submittedName>
</protein>
<evidence type="ECO:0000256" key="1">
    <source>
        <dbReference type="ARBA" id="ARBA00007430"/>
    </source>
</evidence>
<evidence type="ECO:0000313" key="5">
    <source>
        <dbReference type="Proteomes" id="UP000232638"/>
    </source>
</evidence>
<dbReference type="SUPFAM" id="SSF51735">
    <property type="entry name" value="NAD(P)-binding Rossmann-fold domains"/>
    <property type="match status" value="2"/>
</dbReference>
<comment type="similarity">
    <text evidence="1">Belongs to the polysaccharide synthase family.</text>
</comment>
<dbReference type="AlphaFoldDB" id="A0A2K8U1W9"/>
<dbReference type="Pfam" id="PF13727">
    <property type="entry name" value="CoA_binding_3"/>
    <property type="match status" value="1"/>
</dbReference>
<organism evidence="4 5">
    <name type="scientific">Candidatus Thiodictyon syntrophicum</name>
    <dbReference type="NCBI Taxonomy" id="1166950"/>
    <lineage>
        <taxon>Bacteria</taxon>
        <taxon>Pseudomonadati</taxon>
        <taxon>Pseudomonadota</taxon>
        <taxon>Gammaproteobacteria</taxon>
        <taxon>Chromatiales</taxon>
        <taxon>Chromatiaceae</taxon>
        <taxon>Thiodictyon</taxon>
    </lineage>
</organism>
<dbReference type="InterPro" id="IPR003869">
    <property type="entry name" value="Polysac_CapD-like"/>
</dbReference>
<name>A0A2K8U1W9_9GAMM</name>
<dbReference type="InterPro" id="IPR036291">
    <property type="entry name" value="NAD(P)-bd_dom_sf"/>
</dbReference>
<keyword evidence="2" id="KW-0812">Transmembrane</keyword>
<sequence length="647" mass="70747">MRPLFDRLRSRTAAMVHDLLMVPLAWFLAYWLRFNLGTIPPDFLQGALAALPWVILIQGSVYWVLGLYRGVWRFASLPDLVRITNAALAGTALVLVALFVINRSYLIPRSVPVLFFGLQVVLLSGPRLFYRWFKDHRLNLRSGLRVLIVGANRAGENLARDMLRDPAHAYFPAGFVDDKPRRQGGEVHGVPILGGSADIPRLVAARDIDLVLLAVPTAGAREMQALVGLCEQAGKPFRTVPQLGNLMTGQVSISQLRPVSIEDLLGRDPITLDWEGIRAGLAGRAILVTGAGGSIGSELVRQIAGAGPERLILVDQGEFNLYQIELELREGHPGLDFSRHLLDVTDTAAVTSLFQAQLPHIVFHAAAYKHVPMLEDQLRAAVRNNVIGTSVVAEAACAWGCERFVLISTDKAVNPANVMGATKRAAEALCQTLDRQRRTSGVGTRFITVRFGNVLGSAGSVVPLFRRQIERGGPVTVTHPEIERFFMTIPEACQLIMQAAVIGDGGEVFVLDMGEPVKIRYLAEQMIRLSGREPGREVPIQYVGLRPGEKLFEELFYACEDLIPTSHPKIRVARGVHAVLADRLGLGGDWLVELRRACEDGSAAELRGLLRRLIPDWRDESDAAARVAPRLEPAAAAAAVHSAEGTQ</sequence>
<feature type="transmembrane region" description="Helical" evidence="2">
    <location>
        <begin position="12"/>
        <end position="32"/>
    </location>
</feature>
<feature type="transmembrane region" description="Helical" evidence="2">
    <location>
        <begin position="44"/>
        <end position="68"/>
    </location>
</feature>
<dbReference type="PANTHER" id="PTHR43318">
    <property type="entry name" value="UDP-N-ACETYLGLUCOSAMINE 4,6-DEHYDRATASE"/>
    <property type="match status" value="1"/>
</dbReference>
<dbReference type="Pfam" id="PF02719">
    <property type="entry name" value="Polysacc_synt_2"/>
    <property type="match status" value="1"/>
</dbReference>